<evidence type="ECO:0000256" key="1">
    <source>
        <dbReference type="SAM" id="Coils"/>
    </source>
</evidence>
<evidence type="ECO:0000256" key="2">
    <source>
        <dbReference type="SAM" id="MobiDB-lite"/>
    </source>
</evidence>
<feature type="coiled-coil region" evidence="1">
    <location>
        <begin position="47"/>
        <end position="74"/>
    </location>
</feature>
<reference evidence="4 5" key="1">
    <citation type="submission" date="2019-10" db="EMBL/GenBank/DDBJ databases">
        <title>Draft Genome Sequence of Cytophagaceae sp. SJW1-29.</title>
        <authorList>
            <person name="Choi A."/>
        </authorList>
    </citation>
    <scope>NUCLEOTIDE SEQUENCE [LARGE SCALE GENOMIC DNA]</scope>
    <source>
        <strain evidence="4 5">SJW1-29</strain>
    </source>
</reference>
<keyword evidence="1" id="KW-0175">Coiled coil</keyword>
<evidence type="ECO:0000313" key="5">
    <source>
        <dbReference type="Proteomes" id="UP000479293"/>
    </source>
</evidence>
<accession>A0A7C9BCX0</accession>
<keyword evidence="3" id="KW-0472">Membrane</keyword>
<proteinExistence type="predicted"/>
<dbReference type="EMBL" id="WHLY01000002">
    <property type="protein sequence ID" value="MPR34378.1"/>
    <property type="molecule type" value="Genomic_DNA"/>
</dbReference>
<protein>
    <submittedName>
        <fullName evidence="4">Uncharacterized protein</fullName>
    </submittedName>
</protein>
<sequence>MKEELNYSEEVKRELLSEIASMKRQSVFSLIFAIMCVVGMVYLFYRLRASNRKLTEAKEKLAQQNVVLEEQKASLTTFKNELDAWRMSLLEVDSIPASVAEPEAASASGDFVQTVDSVPVIERPTTRIRRFQNRSRLQNGTENASLEDPGEVPSPASEIALDRPTVVYEAKAQQYSLKKQEAISATPFFGYIIYIQDATRRQASDELLKILKEKGAIVPAIQSKNLPPRFPTSIKYFHPQDEKNAEAVRNLLLTVLVKDKEGQTKLEIPVTYISNAKVSLGQLEVWIGEK</sequence>
<name>A0A7C9BCX0_9BACT</name>
<dbReference type="RefSeq" id="WP_152760545.1">
    <property type="nucleotide sequence ID" value="NZ_WHLY01000002.1"/>
</dbReference>
<keyword evidence="3" id="KW-0812">Transmembrane</keyword>
<comment type="caution">
    <text evidence="4">The sequence shown here is derived from an EMBL/GenBank/DDBJ whole genome shotgun (WGS) entry which is preliminary data.</text>
</comment>
<feature type="transmembrane region" description="Helical" evidence="3">
    <location>
        <begin position="26"/>
        <end position="45"/>
    </location>
</feature>
<evidence type="ECO:0000256" key="3">
    <source>
        <dbReference type="SAM" id="Phobius"/>
    </source>
</evidence>
<feature type="compositionally biased region" description="Polar residues" evidence="2">
    <location>
        <begin position="134"/>
        <end position="144"/>
    </location>
</feature>
<keyword evidence="3" id="KW-1133">Transmembrane helix</keyword>
<evidence type="ECO:0000313" key="4">
    <source>
        <dbReference type="EMBL" id="MPR34378.1"/>
    </source>
</evidence>
<feature type="region of interest" description="Disordered" evidence="2">
    <location>
        <begin position="132"/>
        <end position="153"/>
    </location>
</feature>
<dbReference type="Proteomes" id="UP000479293">
    <property type="component" value="Unassembled WGS sequence"/>
</dbReference>
<organism evidence="4 5">
    <name type="scientific">Salmonirosea aquatica</name>
    <dbReference type="NCBI Taxonomy" id="2654236"/>
    <lineage>
        <taxon>Bacteria</taxon>
        <taxon>Pseudomonadati</taxon>
        <taxon>Bacteroidota</taxon>
        <taxon>Cytophagia</taxon>
        <taxon>Cytophagales</taxon>
        <taxon>Spirosomataceae</taxon>
        <taxon>Salmonirosea</taxon>
    </lineage>
</organism>
<dbReference type="AlphaFoldDB" id="A0A7C9BCX0"/>
<keyword evidence="5" id="KW-1185">Reference proteome</keyword>
<gene>
    <name evidence="4" type="ORF">GBK04_13675</name>
</gene>